<dbReference type="InterPro" id="IPR023393">
    <property type="entry name" value="START-like_dom_sf"/>
</dbReference>
<reference evidence="2" key="1">
    <citation type="journal article" date="2013" name="Genome Biol.">
        <title>Reference genomes and transcriptomes of Nicotiana sylvestris and Nicotiana tomentosiformis.</title>
        <authorList>
            <person name="Sierro N."/>
            <person name="Battey J.N."/>
            <person name="Ouadi S."/>
            <person name="Bovet L."/>
            <person name="Goepfert S."/>
            <person name="Bakaher N."/>
            <person name="Peitsch M.C."/>
            <person name="Ivanov N.V."/>
        </authorList>
    </citation>
    <scope>NUCLEOTIDE SEQUENCE [LARGE SCALE GENOMIC DNA]</scope>
</reference>
<dbReference type="PANTHER" id="PTHR34060:SF2">
    <property type="entry name" value="OS03G0837900 PROTEIN"/>
    <property type="match status" value="1"/>
</dbReference>
<dbReference type="RefSeq" id="XP_009789144.1">
    <property type="nucleotide sequence ID" value="XM_009790842.1"/>
</dbReference>
<dbReference type="STRING" id="4096.A0A1U7XQD9"/>
<gene>
    <name evidence="3" type="primary">LOC104236830</name>
</gene>
<protein>
    <submittedName>
        <fullName evidence="3">Uncharacterized protein LOC104236830 isoform X1</fullName>
    </submittedName>
</protein>
<evidence type="ECO:0000313" key="3">
    <source>
        <dbReference type="RefSeq" id="XP_009789144.1"/>
    </source>
</evidence>
<dbReference type="InterPro" id="IPR005031">
    <property type="entry name" value="COQ10_START"/>
</dbReference>
<dbReference type="eggNOG" id="ENOG502QSKB">
    <property type="taxonomic scope" value="Eukaryota"/>
</dbReference>
<organism evidence="2 3">
    <name type="scientific">Nicotiana sylvestris</name>
    <name type="common">Wood tobacco</name>
    <name type="synonym">South American tobacco</name>
    <dbReference type="NCBI Taxonomy" id="4096"/>
    <lineage>
        <taxon>Eukaryota</taxon>
        <taxon>Viridiplantae</taxon>
        <taxon>Streptophyta</taxon>
        <taxon>Embryophyta</taxon>
        <taxon>Tracheophyta</taxon>
        <taxon>Spermatophyta</taxon>
        <taxon>Magnoliopsida</taxon>
        <taxon>eudicotyledons</taxon>
        <taxon>Gunneridae</taxon>
        <taxon>Pentapetalae</taxon>
        <taxon>asterids</taxon>
        <taxon>lamiids</taxon>
        <taxon>Solanales</taxon>
        <taxon>Solanaceae</taxon>
        <taxon>Nicotianoideae</taxon>
        <taxon>Nicotianeae</taxon>
        <taxon>Nicotiana</taxon>
    </lineage>
</organism>
<dbReference type="PANTHER" id="PTHR34060">
    <property type="entry name" value="POLYKETIDE CYCLASE / DEHYDRASE AND LIPID TRANSPORT PROTEIN"/>
    <property type="match status" value="1"/>
</dbReference>
<dbReference type="GO" id="GO:0042548">
    <property type="term" value="P:regulation of photosynthesis, light reaction"/>
    <property type="evidence" value="ECO:0007669"/>
    <property type="project" value="TreeGrafter"/>
</dbReference>
<evidence type="ECO:0000313" key="2">
    <source>
        <dbReference type="Proteomes" id="UP000189701"/>
    </source>
</evidence>
<proteinExistence type="predicted"/>
<dbReference type="Proteomes" id="UP000189701">
    <property type="component" value="Unplaced"/>
</dbReference>
<dbReference type="Gene3D" id="3.30.530.20">
    <property type="match status" value="1"/>
</dbReference>
<sequence length="353" mass="41263">MVLHARVVLDLSEHIEQEISFEQVEGDFDSFQGKWILEQLGSHHTLLKYSVESKMHKNSFLSEAIMEEKMMRRLKSNRKKKTVDLQRKRKRIFMLAVIYEDLPSNLCAIRDHIEKRETEKPLEKINHDACREASVSSSIKDSYVYYDRPAAQNSDSCSLYSPRRRPKVPGLQRDIEVLKAELLDFISEHGQEGFMPMRKQLRNHGRVDIEKAITRMGGFRRIASLMNLSLAYKHRKPKGYWDSLENLQEEISRFQTNWGMDPSYMPSRKSFERAGRYDIARALEKWGGLHEVSRLLSLKVRHPNRQANLAKETKVEVLANDVNGETMSSKPFVAQDAQKWLMKLKDLDINWVE</sequence>
<feature type="domain" description="Coenzyme Q-binding protein COQ10 START" evidence="1">
    <location>
        <begin position="11"/>
        <end position="67"/>
    </location>
</feature>
<dbReference type="AlphaFoldDB" id="A0A1U7XQD9"/>
<keyword evidence="2" id="KW-1185">Reference proteome</keyword>
<evidence type="ECO:0000259" key="1">
    <source>
        <dbReference type="Pfam" id="PF03364"/>
    </source>
</evidence>
<name>A0A1U7XQD9_NICSY</name>
<dbReference type="Pfam" id="PF03364">
    <property type="entry name" value="Polyketide_cyc"/>
    <property type="match status" value="1"/>
</dbReference>
<accession>A0A1U7XQD9</accession>
<reference evidence="3" key="2">
    <citation type="submission" date="2025-08" db="UniProtKB">
        <authorList>
            <consortium name="RefSeq"/>
        </authorList>
    </citation>
    <scope>IDENTIFICATION</scope>
    <source>
        <tissue evidence="3">Leaf</tissue>
    </source>
</reference>